<evidence type="ECO:0000313" key="2">
    <source>
        <dbReference type="Proteomes" id="UP001056500"/>
    </source>
</evidence>
<dbReference type="Proteomes" id="UP001056500">
    <property type="component" value="Chromosome"/>
</dbReference>
<protein>
    <submittedName>
        <fullName evidence="1">YheC/YheD family protein</fullName>
    </submittedName>
</protein>
<proteinExistence type="predicted"/>
<keyword evidence="2" id="KW-1185">Reference proteome</keyword>
<sequence>MDRRIGILTYRGSRGFAEPEFLRRLVKEGKALGVEVYVFSPQDIDLVLQRINGFEPLAERWTCKWREWPDIVIDHYRYYPLKKHKHYLPIRGGNLFTFANNRFANKFRIHQLLQQEPALSQWLPETVGFSQKSFEEMLNRYPILYVKPTNGSGGRSILRVERKGDRFLLYGRPKKMARRQESLSSMGAVMKRVRQWVEREKQGGEQFFLQQGLDLSLLPGRTVDARLLVQKDGGGTWRMTGMGMRVGPVHSSTSNLHSGGHALPAGGFLAERFGTKLAEMIIHQCKELAMTTVEILEKQFGPMMEFGFDLGIDTTGRVWFIEMNPKPGRDIFRKLGQFERYQMAVRRPLEYALYLLKQDLPVEK</sequence>
<gene>
    <name evidence="1" type="ORF">NDK47_07040</name>
</gene>
<name>A0ABY4WNQ7_9BACL</name>
<dbReference type="RefSeq" id="WP_251874143.1">
    <property type="nucleotide sequence ID" value="NZ_CP098755.1"/>
</dbReference>
<dbReference type="SUPFAM" id="SSF56059">
    <property type="entry name" value="Glutathione synthetase ATP-binding domain-like"/>
    <property type="match status" value="1"/>
</dbReference>
<organism evidence="1 2">
    <name type="scientific">Brevibacillus ruminantium</name>
    <dbReference type="NCBI Taxonomy" id="2950604"/>
    <lineage>
        <taxon>Bacteria</taxon>
        <taxon>Bacillati</taxon>
        <taxon>Bacillota</taxon>
        <taxon>Bacilli</taxon>
        <taxon>Bacillales</taxon>
        <taxon>Paenibacillaceae</taxon>
        <taxon>Brevibacillus</taxon>
    </lineage>
</organism>
<dbReference type="Gene3D" id="3.30.470.20">
    <property type="entry name" value="ATP-grasp fold, B domain"/>
    <property type="match status" value="1"/>
</dbReference>
<dbReference type="EMBL" id="CP098755">
    <property type="protein sequence ID" value="USG67039.1"/>
    <property type="molecule type" value="Genomic_DNA"/>
</dbReference>
<accession>A0ABY4WNQ7</accession>
<dbReference type="InterPro" id="IPR026838">
    <property type="entry name" value="YheC/D"/>
</dbReference>
<reference evidence="1" key="1">
    <citation type="submission" date="2022-06" db="EMBL/GenBank/DDBJ databases">
        <title>Genome sequencing of Brevibacillus sp. BB3-R1.</title>
        <authorList>
            <person name="Heo J."/>
            <person name="Lee D."/>
            <person name="Won M."/>
            <person name="Han B.-H."/>
            <person name="Hong S.-B."/>
            <person name="Kwon S.-W."/>
        </authorList>
    </citation>
    <scope>NUCLEOTIDE SEQUENCE</scope>
    <source>
        <strain evidence="1">BB3-R1</strain>
    </source>
</reference>
<dbReference type="Pfam" id="PF14398">
    <property type="entry name" value="ATPgrasp_YheCD"/>
    <property type="match status" value="1"/>
</dbReference>
<evidence type="ECO:0000313" key="1">
    <source>
        <dbReference type="EMBL" id="USG67039.1"/>
    </source>
</evidence>